<proteinExistence type="predicted"/>
<feature type="compositionally biased region" description="Low complexity" evidence="1">
    <location>
        <begin position="278"/>
        <end position="288"/>
    </location>
</feature>
<name>A0AAX6M9L9_9PEZI</name>
<feature type="region of interest" description="Disordered" evidence="1">
    <location>
        <begin position="277"/>
        <end position="303"/>
    </location>
</feature>
<dbReference type="Proteomes" id="UP001369815">
    <property type="component" value="Unassembled WGS sequence"/>
</dbReference>
<evidence type="ECO:0000256" key="1">
    <source>
        <dbReference type="SAM" id="MobiDB-lite"/>
    </source>
</evidence>
<feature type="compositionally biased region" description="Basic and acidic residues" evidence="1">
    <location>
        <begin position="294"/>
        <end position="303"/>
    </location>
</feature>
<accession>A0AAX6M9L9</accession>
<dbReference type="AlphaFoldDB" id="A0AAX6M9L9"/>
<evidence type="ECO:0000313" key="2">
    <source>
        <dbReference type="EMBL" id="KAK6948891.1"/>
    </source>
</evidence>
<protein>
    <submittedName>
        <fullName evidence="2">Uncharacterized protein</fullName>
    </submittedName>
</protein>
<sequence>MGSSSHIRYLPEDLLAIGHNHASNCGFVPTIFFANEVDWHELLAKPVTGCWLAAREREVTYDLEGYTEKRNDWILILELPEDDNITIELKQADACGNTITICRQGALLRTVERDFDGFELLEGYACSFRNVANTYTTAKDWLDQLEKSGVTRYQLDQGRGRRYWVDAVIRQFRRFYKGELPDLEQTEMLHVWESGHEVEVPKSTHSIVPGVFLPTKWPRSSHLYQSLSLLIPDSSARILQSSAEDLPGSLPNPNLGPWRFQGTKFDIQSWFVKKDAQRSQATSARSSTPSESQPRPEHHMKDWRIREEGYTPSWYTFAEN</sequence>
<dbReference type="EMBL" id="JBANMG010000009">
    <property type="protein sequence ID" value="KAK6948891.1"/>
    <property type="molecule type" value="Genomic_DNA"/>
</dbReference>
<keyword evidence="3" id="KW-1185">Reference proteome</keyword>
<comment type="caution">
    <text evidence="2">The sequence shown here is derived from an EMBL/GenBank/DDBJ whole genome shotgun (WGS) entry which is preliminary data.</text>
</comment>
<evidence type="ECO:0000313" key="3">
    <source>
        <dbReference type="Proteomes" id="UP001369815"/>
    </source>
</evidence>
<reference evidence="2 3" key="1">
    <citation type="journal article" date="2024" name="Front Chem Biol">
        <title>Unveiling the potential of Daldinia eschscholtzii MFLUCC 19-0629 through bioactivity and bioinformatics studies for enhanced sustainable agriculture production.</title>
        <authorList>
            <person name="Brooks S."/>
            <person name="Weaver J.A."/>
            <person name="Klomchit A."/>
            <person name="Alharthi S.A."/>
            <person name="Onlamun T."/>
            <person name="Nurani R."/>
            <person name="Vong T.K."/>
            <person name="Alberti F."/>
            <person name="Greco C."/>
        </authorList>
    </citation>
    <scope>NUCLEOTIDE SEQUENCE [LARGE SCALE GENOMIC DNA]</scope>
    <source>
        <strain evidence="2">MFLUCC 19-0629</strain>
    </source>
</reference>
<organism evidence="2 3">
    <name type="scientific">Daldinia eschscholtzii</name>
    <dbReference type="NCBI Taxonomy" id="292717"/>
    <lineage>
        <taxon>Eukaryota</taxon>
        <taxon>Fungi</taxon>
        <taxon>Dikarya</taxon>
        <taxon>Ascomycota</taxon>
        <taxon>Pezizomycotina</taxon>
        <taxon>Sordariomycetes</taxon>
        <taxon>Xylariomycetidae</taxon>
        <taxon>Xylariales</taxon>
        <taxon>Hypoxylaceae</taxon>
        <taxon>Daldinia</taxon>
    </lineage>
</organism>
<gene>
    <name evidence="2" type="ORF">Daesc_008962</name>
</gene>